<dbReference type="InterPro" id="IPR004006">
    <property type="entry name" value="DhaK_dom"/>
</dbReference>
<dbReference type="PANTHER" id="PTHR28629">
    <property type="entry name" value="TRIOKINASE/FMN CYCLASE"/>
    <property type="match status" value="1"/>
</dbReference>
<comment type="caution">
    <text evidence="7">The sequence shown here is derived from an EMBL/GenBank/DDBJ whole genome shotgun (WGS) entry which is preliminary data.</text>
</comment>
<dbReference type="Gene3D" id="3.30.1180.20">
    <property type="entry name" value="Dihydroxyacetone kinase, domain 2"/>
    <property type="match status" value="1"/>
</dbReference>
<dbReference type="RefSeq" id="WP_230549841.1">
    <property type="nucleotide sequence ID" value="NZ_JAJISD010000002.1"/>
</dbReference>
<dbReference type="SUPFAM" id="SSF101473">
    <property type="entry name" value="DhaL-like"/>
    <property type="match status" value="1"/>
</dbReference>
<protein>
    <submittedName>
        <fullName evidence="7">Dihydroxyacetone kinase subunit DhaK</fullName>
        <ecNumber evidence="7">2.7.1.121</ecNumber>
    </submittedName>
</protein>
<dbReference type="SUPFAM" id="SSF82549">
    <property type="entry name" value="DAK1/DegV-like"/>
    <property type="match status" value="1"/>
</dbReference>
<dbReference type="Gene3D" id="3.40.50.10440">
    <property type="entry name" value="Dihydroxyacetone kinase, domain 1"/>
    <property type="match status" value="1"/>
</dbReference>
<keyword evidence="2" id="KW-0547">Nucleotide-binding</keyword>
<dbReference type="SMART" id="SM01120">
    <property type="entry name" value="Dak2"/>
    <property type="match status" value="1"/>
</dbReference>
<dbReference type="Gene3D" id="1.25.40.340">
    <property type="match status" value="1"/>
</dbReference>
<sequence>MQFINAKDSLVVDAIDGLLRSSGGANLARLDGYPDIKVVLRTDHRPGRVAIVAGGGSGHEPAHASFVGKGMLTAAVCGEVFASPSIDAVFAAIMAVTGKGGCLVIFKNYTGDRLNFGLAVERARALGRKVEVVIVKDDIALPDSPQPRGIAGVMFVEKIAGHYAEKGADLKTVAAMAQKAADDLVSLGISLSSCTLPGIGREDRVPAGKAELGLGLHGEPGVDLVNFESARQAALLLVERLFAAARPARSYALLVNNLGSTTPLEMSLLTNEVLASRLGAKIKLVLGPATLVSSLDMHGFSLSLLPLTPDFEKALLSPASPLVWPTVRTHAKPKLVKLPREMKHKPLRASRNAALNALVSRACDILISAEGKLNALDARVGDGDTGSTVATAARHLQAALPLMPLARLDRFFAATSEALARSMGGSSGVLLAIFFSAASQSATAGARWQDALSAGLASMMAYGGAKPGDRTMIDALAPALEALPMGLEAAAKAARAGADSTAGMKTARAGRSSYLSSSHLAGVADPGAEAVATLLEGMAKS</sequence>
<organism evidence="7 8">
    <name type="scientific">Reyranella aquatilis</name>
    <dbReference type="NCBI Taxonomy" id="2035356"/>
    <lineage>
        <taxon>Bacteria</taxon>
        <taxon>Pseudomonadati</taxon>
        <taxon>Pseudomonadota</taxon>
        <taxon>Alphaproteobacteria</taxon>
        <taxon>Hyphomicrobiales</taxon>
        <taxon>Reyranellaceae</taxon>
        <taxon>Reyranella</taxon>
    </lineage>
</organism>
<keyword evidence="1 7" id="KW-0808">Transferase</keyword>
<name>A0ABS8KS66_9HYPH</name>
<reference evidence="7 8" key="1">
    <citation type="submission" date="2021-11" db="EMBL/GenBank/DDBJ databases">
        <authorList>
            <person name="Lee D.-H."/>
            <person name="Kim S.-B."/>
        </authorList>
    </citation>
    <scope>NUCLEOTIDE SEQUENCE [LARGE SCALE GENOMIC DNA]</scope>
    <source>
        <strain evidence="7 8">KCTC 52223</strain>
    </source>
</reference>
<evidence type="ECO:0000256" key="1">
    <source>
        <dbReference type="ARBA" id="ARBA00022679"/>
    </source>
</evidence>
<keyword evidence="3 7" id="KW-0418">Kinase</keyword>
<dbReference type="PANTHER" id="PTHR28629:SF4">
    <property type="entry name" value="TRIOKINASE_FMN CYCLASE"/>
    <property type="match status" value="1"/>
</dbReference>
<accession>A0ABS8KS66</accession>
<dbReference type="Pfam" id="PF02734">
    <property type="entry name" value="Dak2"/>
    <property type="match status" value="1"/>
</dbReference>
<evidence type="ECO:0000313" key="7">
    <source>
        <dbReference type="EMBL" id="MCC8428622.1"/>
    </source>
</evidence>
<proteinExistence type="predicted"/>
<dbReference type="PROSITE" id="PS51481">
    <property type="entry name" value="DHAK"/>
    <property type="match status" value="1"/>
</dbReference>
<evidence type="ECO:0000256" key="3">
    <source>
        <dbReference type="ARBA" id="ARBA00022777"/>
    </source>
</evidence>
<dbReference type="InterPro" id="IPR036117">
    <property type="entry name" value="DhaL_dom_sf"/>
</dbReference>
<evidence type="ECO:0000256" key="4">
    <source>
        <dbReference type="ARBA" id="ARBA00022840"/>
    </source>
</evidence>
<evidence type="ECO:0000259" key="6">
    <source>
        <dbReference type="PROSITE" id="PS51481"/>
    </source>
</evidence>
<keyword evidence="8" id="KW-1185">Reference proteome</keyword>
<dbReference type="EMBL" id="JAJISD010000002">
    <property type="protein sequence ID" value="MCC8428622.1"/>
    <property type="molecule type" value="Genomic_DNA"/>
</dbReference>
<evidence type="ECO:0000259" key="5">
    <source>
        <dbReference type="PROSITE" id="PS51480"/>
    </source>
</evidence>
<evidence type="ECO:0000313" key="8">
    <source>
        <dbReference type="Proteomes" id="UP001198862"/>
    </source>
</evidence>
<dbReference type="InterPro" id="IPR004007">
    <property type="entry name" value="DhaL_dom"/>
</dbReference>
<dbReference type="EC" id="2.7.1.121" evidence="7"/>
<feature type="domain" description="DhaL" evidence="5">
    <location>
        <begin position="353"/>
        <end position="540"/>
    </location>
</feature>
<dbReference type="PROSITE" id="PS51480">
    <property type="entry name" value="DHAL"/>
    <property type="match status" value="1"/>
</dbReference>
<feature type="domain" description="DhaK" evidence="6">
    <location>
        <begin position="6"/>
        <end position="324"/>
    </location>
</feature>
<gene>
    <name evidence="7" type="ORF">LJ725_06575</name>
</gene>
<evidence type="ECO:0000256" key="2">
    <source>
        <dbReference type="ARBA" id="ARBA00022741"/>
    </source>
</evidence>
<dbReference type="Proteomes" id="UP001198862">
    <property type="component" value="Unassembled WGS sequence"/>
</dbReference>
<dbReference type="Pfam" id="PF02733">
    <property type="entry name" value="Dak1"/>
    <property type="match status" value="1"/>
</dbReference>
<dbReference type="GO" id="GO:0047324">
    <property type="term" value="F:phosphoenolpyruvate-glycerone phosphotransferase activity"/>
    <property type="evidence" value="ECO:0007669"/>
    <property type="project" value="UniProtKB-EC"/>
</dbReference>
<keyword evidence="4" id="KW-0067">ATP-binding</keyword>
<dbReference type="InterPro" id="IPR050861">
    <property type="entry name" value="Dihydroxyacetone_Kinase"/>
</dbReference>